<sequence>MGRQQAVGRAGRHAGRRMRRTRGSRRLLGWACALPACAVLLAGCASMPESGDVTKVADQSRNASDPQVTVFGVKPQKNEQPMEIVRGFLEATTSDEADYSTAKDYLTADAQTQWNPAAGITVLAGGPQLSEVRPQGLDQDPGTTIDLSAAQVAYVDGKRSYTPASGTYRTSFHLVRVDGEWRIDSVPDGLVLSQSDFQRIYQSVNLYFFAQLGQAAGSAPAQGVLVADPVYIRRRIDPVTATVQALLAGPSDWLQPVVASAFPPGTQLLGQNLALDDSGKLRVRLGSQVNRIGPGHCQRMAAQLINTVQDQSTPRVDSVEIDRADGRTLCSLGHDDARPYAPSQVEGDADQLYFVDGDHRLESVGADSQEAHRVTGPFGSGQVGLRSVAVSRDEQTAAGVREDGRVLYVGPLSSGGAARAVLTSSAQQTSSDGSDGLTAPSWDGLGNLWVADRDAHGSRLLMWRNGRTAEVSVPNLADGRIQAVRVAADGVRIALLVNQGGHTQLELGRVEWSGTAADPQVSVTELRDAAPQFSDVDAMSWAGDSKLVVVGSQERGVQQLQYVDTDGSAAYTPTLPGISKVSAVAASENEAGGDRPLLVDSDEGMYRLPADTDWQQLSPDGTSPVYPG</sequence>
<gene>
    <name evidence="4" type="ORF">NGB36_31220</name>
</gene>
<feature type="region of interest" description="Disordered" evidence="1">
    <location>
        <begin position="1"/>
        <end position="20"/>
    </location>
</feature>
<feature type="domain" description="GerMN" evidence="3">
    <location>
        <begin position="239"/>
        <end position="333"/>
    </location>
</feature>
<dbReference type="EMBL" id="JANFNG010000045">
    <property type="protein sequence ID" value="MCQ4084919.1"/>
    <property type="molecule type" value="Genomic_DNA"/>
</dbReference>
<dbReference type="SUPFAM" id="SSF69322">
    <property type="entry name" value="Tricorn protease domain 2"/>
    <property type="match status" value="1"/>
</dbReference>
<evidence type="ECO:0000313" key="5">
    <source>
        <dbReference type="Proteomes" id="UP001057702"/>
    </source>
</evidence>
<evidence type="ECO:0000256" key="2">
    <source>
        <dbReference type="SAM" id="SignalP"/>
    </source>
</evidence>
<evidence type="ECO:0000313" key="4">
    <source>
        <dbReference type="EMBL" id="MCQ4084919.1"/>
    </source>
</evidence>
<keyword evidence="5" id="KW-1185">Reference proteome</keyword>
<name>A0ABT1Q4R6_9ACTN</name>
<organism evidence="4 5">
    <name type="scientific">Streptomyces humicola</name>
    <dbReference type="NCBI Taxonomy" id="2953240"/>
    <lineage>
        <taxon>Bacteria</taxon>
        <taxon>Bacillati</taxon>
        <taxon>Actinomycetota</taxon>
        <taxon>Actinomycetes</taxon>
        <taxon>Kitasatosporales</taxon>
        <taxon>Streptomycetaceae</taxon>
        <taxon>Streptomyces</taxon>
    </lineage>
</organism>
<dbReference type="Pfam" id="PF10646">
    <property type="entry name" value="Germane"/>
    <property type="match status" value="1"/>
</dbReference>
<reference evidence="4" key="1">
    <citation type="submission" date="2022-06" db="EMBL/GenBank/DDBJ databases">
        <title>Draft genome sequence of Streptomyces sp. RB6PN25 isolated from peat swamp forest in Thailand.</title>
        <authorList>
            <person name="Duangmal K."/>
            <person name="Klaysubun C."/>
        </authorList>
    </citation>
    <scope>NUCLEOTIDE SEQUENCE</scope>
    <source>
        <strain evidence="4">RB6PN25</strain>
    </source>
</reference>
<dbReference type="Pfam" id="PF25976">
    <property type="entry name" value="LpqB_N"/>
    <property type="match status" value="1"/>
</dbReference>
<evidence type="ECO:0000256" key="1">
    <source>
        <dbReference type="SAM" id="MobiDB-lite"/>
    </source>
</evidence>
<keyword evidence="2" id="KW-0732">Signal</keyword>
<protein>
    <submittedName>
        <fullName evidence="4">LpqB family beta-propeller domain-containing protein</fullName>
    </submittedName>
</protein>
<dbReference type="InterPro" id="IPR059026">
    <property type="entry name" value="LpqB_N"/>
</dbReference>
<dbReference type="RefSeq" id="WP_255924004.1">
    <property type="nucleotide sequence ID" value="NZ_JANFNG010000045.1"/>
</dbReference>
<evidence type="ECO:0000259" key="3">
    <source>
        <dbReference type="SMART" id="SM00909"/>
    </source>
</evidence>
<dbReference type="InterPro" id="IPR018910">
    <property type="entry name" value="LpqB_C"/>
</dbReference>
<feature type="signal peptide" evidence="2">
    <location>
        <begin position="1"/>
        <end position="38"/>
    </location>
</feature>
<accession>A0ABT1Q4R6</accession>
<dbReference type="SMART" id="SM00909">
    <property type="entry name" value="Germane"/>
    <property type="match status" value="1"/>
</dbReference>
<dbReference type="Pfam" id="PF10647">
    <property type="entry name" value="Gmad1"/>
    <property type="match status" value="1"/>
</dbReference>
<feature type="compositionally biased region" description="Basic residues" evidence="1">
    <location>
        <begin position="10"/>
        <end position="20"/>
    </location>
</feature>
<dbReference type="Proteomes" id="UP001057702">
    <property type="component" value="Unassembled WGS sequence"/>
</dbReference>
<dbReference type="InterPro" id="IPR019606">
    <property type="entry name" value="GerMN"/>
</dbReference>
<proteinExistence type="predicted"/>
<feature type="chain" id="PRO_5045368318" evidence="2">
    <location>
        <begin position="39"/>
        <end position="628"/>
    </location>
</feature>
<comment type="caution">
    <text evidence="4">The sequence shown here is derived from an EMBL/GenBank/DDBJ whole genome shotgun (WGS) entry which is preliminary data.</text>
</comment>